<protein>
    <submittedName>
        <fullName evidence="2">Uncharacterized protein</fullName>
    </submittedName>
</protein>
<accession>A0A316FKM5</accession>
<reference evidence="2 3" key="1">
    <citation type="submission" date="2018-05" db="EMBL/GenBank/DDBJ databases">
        <title>Genomic Encyclopedia of Archaeal and Bacterial Type Strains, Phase II (KMG-II): from individual species to whole genera.</title>
        <authorList>
            <person name="Goeker M."/>
        </authorList>
    </citation>
    <scope>NUCLEOTIDE SEQUENCE [LARGE SCALE GENOMIC DNA]</scope>
    <source>
        <strain evidence="2 3">DSM 45184</strain>
    </source>
</reference>
<feature type="transmembrane region" description="Helical" evidence="1">
    <location>
        <begin position="104"/>
        <end position="125"/>
    </location>
</feature>
<evidence type="ECO:0000313" key="2">
    <source>
        <dbReference type="EMBL" id="PWK48266.1"/>
    </source>
</evidence>
<evidence type="ECO:0000313" key="3">
    <source>
        <dbReference type="Proteomes" id="UP000245697"/>
    </source>
</evidence>
<gene>
    <name evidence="2" type="ORF">BC793_106296</name>
</gene>
<dbReference type="InterPro" id="IPR045713">
    <property type="entry name" value="DUF6069"/>
</dbReference>
<dbReference type="OrthoDB" id="3297943at2"/>
<name>A0A316FKM5_9ACTN</name>
<sequence>MSRVAVVAAAAAVAAAVNLAVYAVGRLAGGSFRFTSPSGPAEVDAVTVAAFSVLPLVIGLTVVALLAPRAAWVVRAAWVAGPLLAVVTIAGMTLPADFDTISKVGLALCHLTLVPIIVVAVTALGRRAQDAVILP</sequence>
<dbReference type="AlphaFoldDB" id="A0A316FKM5"/>
<keyword evidence="3" id="KW-1185">Reference proteome</keyword>
<evidence type="ECO:0000256" key="1">
    <source>
        <dbReference type="SAM" id="Phobius"/>
    </source>
</evidence>
<dbReference type="Proteomes" id="UP000245697">
    <property type="component" value="Unassembled WGS sequence"/>
</dbReference>
<dbReference type="Pfam" id="PF19545">
    <property type="entry name" value="DUF6069"/>
    <property type="match status" value="1"/>
</dbReference>
<keyword evidence="1" id="KW-0812">Transmembrane</keyword>
<dbReference type="RefSeq" id="WP_109593311.1">
    <property type="nucleotide sequence ID" value="NZ_BONA01000039.1"/>
</dbReference>
<comment type="caution">
    <text evidence="2">The sequence shown here is derived from an EMBL/GenBank/DDBJ whole genome shotgun (WGS) entry which is preliminary data.</text>
</comment>
<proteinExistence type="predicted"/>
<organism evidence="2 3">
    <name type="scientific">Actinoplanes xinjiangensis</name>
    <dbReference type="NCBI Taxonomy" id="512350"/>
    <lineage>
        <taxon>Bacteria</taxon>
        <taxon>Bacillati</taxon>
        <taxon>Actinomycetota</taxon>
        <taxon>Actinomycetes</taxon>
        <taxon>Micromonosporales</taxon>
        <taxon>Micromonosporaceae</taxon>
        <taxon>Actinoplanes</taxon>
    </lineage>
</organism>
<keyword evidence="1" id="KW-0472">Membrane</keyword>
<feature type="transmembrane region" description="Helical" evidence="1">
    <location>
        <begin position="73"/>
        <end position="92"/>
    </location>
</feature>
<dbReference type="EMBL" id="QGGR01000006">
    <property type="protein sequence ID" value="PWK48266.1"/>
    <property type="molecule type" value="Genomic_DNA"/>
</dbReference>
<keyword evidence="1" id="KW-1133">Transmembrane helix</keyword>
<feature type="transmembrane region" description="Helical" evidence="1">
    <location>
        <begin position="47"/>
        <end position="66"/>
    </location>
</feature>